<reference evidence="1" key="1">
    <citation type="submission" date="2018-05" db="EMBL/GenBank/DDBJ databases">
        <authorList>
            <person name="Lanie J.A."/>
            <person name="Ng W.-L."/>
            <person name="Kazmierczak K.M."/>
            <person name="Andrzejewski T.M."/>
            <person name="Davidsen T.M."/>
            <person name="Wayne K.J."/>
            <person name="Tettelin H."/>
            <person name="Glass J.I."/>
            <person name="Rusch D."/>
            <person name="Podicherti R."/>
            <person name="Tsui H.-C.T."/>
            <person name="Winkler M.E."/>
        </authorList>
    </citation>
    <scope>NUCLEOTIDE SEQUENCE</scope>
</reference>
<feature type="non-terminal residue" evidence="1">
    <location>
        <position position="78"/>
    </location>
</feature>
<gene>
    <name evidence="1" type="ORF">METZ01_LOCUS105771</name>
</gene>
<dbReference type="EMBL" id="UINC01012070">
    <property type="protein sequence ID" value="SVA52917.1"/>
    <property type="molecule type" value="Genomic_DNA"/>
</dbReference>
<dbReference type="PROSITE" id="PS51318">
    <property type="entry name" value="TAT"/>
    <property type="match status" value="1"/>
</dbReference>
<organism evidence="1">
    <name type="scientific">marine metagenome</name>
    <dbReference type="NCBI Taxonomy" id="408172"/>
    <lineage>
        <taxon>unclassified sequences</taxon>
        <taxon>metagenomes</taxon>
        <taxon>ecological metagenomes</taxon>
    </lineage>
</organism>
<evidence type="ECO:0000313" key="1">
    <source>
        <dbReference type="EMBL" id="SVA52917.1"/>
    </source>
</evidence>
<name>A0A381WLS1_9ZZZZ</name>
<sequence length="78" mass="8085">MNNQIDRRNFISSSAAAGAGLMIANSALGQAGGKKDINIALLGAGAQGQVLMNAILKLGRNSGIKFRAVCDIWEKGNL</sequence>
<dbReference type="InterPro" id="IPR006311">
    <property type="entry name" value="TAT_signal"/>
</dbReference>
<dbReference type="AlphaFoldDB" id="A0A381WLS1"/>
<proteinExistence type="predicted"/>
<protein>
    <submittedName>
        <fullName evidence="1">Uncharacterized protein</fullName>
    </submittedName>
</protein>
<accession>A0A381WLS1</accession>